<dbReference type="InterPro" id="IPR008144">
    <property type="entry name" value="Guanylate_kin-like_dom"/>
</dbReference>
<dbReference type="PROSITE" id="PS00856">
    <property type="entry name" value="GUANYLATE_KINASE_1"/>
    <property type="match status" value="1"/>
</dbReference>
<evidence type="ECO:0000259" key="4">
    <source>
        <dbReference type="PROSITE" id="PS50052"/>
    </source>
</evidence>
<reference evidence="5 6" key="1">
    <citation type="submission" date="2020-08" db="EMBL/GenBank/DDBJ databases">
        <title>Functional genomics of gut bacteria from endangered species of beetles.</title>
        <authorList>
            <person name="Carlos-Shanley C."/>
        </authorList>
    </citation>
    <scope>NUCLEOTIDE SEQUENCE [LARGE SCALE GENOMIC DNA]</scope>
    <source>
        <strain evidence="5 6">S00179</strain>
    </source>
</reference>
<dbReference type="RefSeq" id="WP_184585601.1">
    <property type="nucleotide sequence ID" value="NZ_JACHLI010000001.1"/>
</dbReference>
<dbReference type="SUPFAM" id="SSF52540">
    <property type="entry name" value="P-loop containing nucleoside triphosphate hydrolases"/>
    <property type="match status" value="1"/>
</dbReference>
<sequence length="257" mass="29190">MILTLSGMSTSGKTHLADQLLKEKIFHKAVTMTTRKPREGEIDGVHYHFVNAPAFKQFVDKGHLIEYVESHGAFYGTPKFEIERILGEGKSPVIVLEPIGVQSLRQFAAQKGLPMMSVFLQADKEILMARFFKRIEDEMLKGKFDRSIEAERLHVMLSQEMLWGQRWNWDLTLKNLHEPGRYDMAKSMLVAAKATRQPPKVQPIASPSNLNYTGPDVDTLKGLILSRIQGTLSDKGFLQAVFPAKVRDREMDSVYEI</sequence>
<accession>A0A7W7KF93</accession>
<dbReference type="InterPro" id="IPR027417">
    <property type="entry name" value="P-loop_NTPase"/>
</dbReference>
<dbReference type="InterPro" id="IPR020590">
    <property type="entry name" value="Guanylate_kinase_CS"/>
</dbReference>
<dbReference type="EMBL" id="JACHLI010000001">
    <property type="protein sequence ID" value="MBB4861331.1"/>
    <property type="molecule type" value="Genomic_DNA"/>
</dbReference>
<dbReference type="PANTHER" id="PTHR23117:SF13">
    <property type="entry name" value="GUANYLATE KINASE"/>
    <property type="match status" value="1"/>
</dbReference>
<dbReference type="PROSITE" id="PS50052">
    <property type="entry name" value="GUANYLATE_KINASE_2"/>
    <property type="match status" value="1"/>
</dbReference>
<dbReference type="Proteomes" id="UP000566995">
    <property type="component" value="Unassembled WGS sequence"/>
</dbReference>
<dbReference type="PANTHER" id="PTHR23117">
    <property type="entry name" value="GUANYLATE KINASE-RELATED"/>
    <property type="match status" value="1"/>
</dbReference>
<gene>
    <name evidence="5" type="ORF">HNP46_000142</name>
</gene>
<dbReference type="SMART" id="SM00072">
    <property type="entry name" value="GuKc"/>
    <property type="match status" value="1"/>
</dbReference>
<protein>
    <submittedName>
        <fullName evidence="5">Guanylate kinase</fullName>
    </submittedName>
</protein>
<evidence type="ECO:0000313" key="6">
    <source>
        <dbReference type="Proteomes" id="UP000566995"/>
    </source>
</evidence>
<dbReference type="InterPro" id="IPR008145">
    <property type="entry name" value="GK/Ca_channel_bsu"/>
</dbReference>
<dbReference type="GO" id="GO:0005829">
    <property type="term" value="C:cytosol"/>
    <property type="evidence" value="ECO:0007669"/>
    <property type="project" value="TreeGrafter"/>
</dbReference>
<comment type="caution">
    <text evidence="5">The sequence shown here is derived from an EMBL/GenBank/DDBJ whole genome shotgun (WGS) entry which is preliminary data.</text>
</comment>
<dbReference type="Pfam" id="PF00625">
    <property type="entry name" value="Guanylate_kin"/>
    <property type="match status" value="1"/>
</dbReference>
<evidence type="ECO:0000256" key="1">
    <source>
        <dbReference type="ARBA" id="ARBA00005790"/>
    </source>
</evidence>
<evidence type="ECO:0000256" key="2">
    <source>
        <dbReference type="ARBA" id="ARBA00022679"/>
    </source>
</evidence>
<proteinExistence type="inferred from homology"/>
<dbReference type="AlphaFoldDB" id="A0A7W7KF93"/>
<name>A0A7W7KF93_PSENT</name>
<dbReference type="CDD" id="cd00071">
    <property type="entry name" value="GMPK"/>
    <property type="match status" value="1"/>
</dbReference>
<comment type="similarity">
    <text evidence="1">Belongs to the guanylate kinase family.</text>
</comment>
<feature type="domain" description="Guanylate kinase-like" evidence="4">
    <location>
        <begin position="1"/>
        <end position="190"/>
    </location>
</feature>
<organism evidence="5 6">
    <name type="scientific">Pseudomonas nitroreducens</name>
    <dbReference type="NCBI Taxonomy" id="46680"/>
    <lineage>
        <taxon>Bacteria</taxon>
        <taxon>Pseudomonadati</taxon>
        <taxon>Pseudomonadota</taxon>
        <taxon>Gammaproteobacteria</taxon>
        <taxon>Pseudomonadales</taxon>
        <taxon>Pseudomonadaceae</taxon>
        <taxon>Pseudomonas</taxon>
    </lineage>
</organism>
<keyword evidence="2" id="KW-0808">Transferase</keyword>
<dbReference type="GO" id="GO:0004385">
    <property type="term" value="F:GMP kinase activity"/>
    <property type="evidence" value="ECO:0007669"/>
    <property type="project" value="TreeGrafter"/>
</dbReference>
<keyword evidence="3 5" id="KW-0418">Kinase</keyword>
<evidence type="ECO:0000313" key="5">
    <source>
        <dbReference type="EMBL" id="MBB4861331.1"/>
    </source>
</evidence>
<dbReference type="Gene3D" id="3.40.50.300">
    <property type="entry name" value="P-loop containing nucleotide triphosphate hydrolases"/>
    <property type="match status" value="1"/>
</dbReference>
<evidence type="ECO:0000256" key="3">
    <source>
        <dbReference type="ARBA" id="ARBA00022777"/>
    </source>
</evidence>